<keyword evidence="2" id="KW-0472">Membrane</keyword>
<keyword evidence="2" id="KW-0812">Transmembrane</keyword>
<evidence type="ECO:0000256" key="2">
    <source>
        <dbReference type="SAM" id="Phobius"/>
    </source>
</evidence>
<keyword evidence="2" id="KW-1133">Transmembrane helix</keyword>
<protein>
    <submittedName>
        <fullName evidence="3">Flagellar biosynthesis protein, FliO</fullName>
    </submittedName>
</protein>
<dbReference type="RefSeq" id="WP_162841750.1">
    <property type="nucleotide sequence ID" value="NZ_FMTP01000001.1"/>
</dbReference>
<feature type="region of interest" description="Disordered" evidence="1">
    <location>
        <begin position="355"/>
        <end position="435"/>
    </location>
</feature>
<gene>
    <name evidence="3" type="ORF">SAMN05660859_0821</name>
</gene>
<reference evidence="4" key="1">
    <citation type="submission" date="2016-10" db="EMBL/GenBank/DDBJ databases">
        <authorList>
            <person name="Varghese N."/>
            <person name="Submissions S."/>
        </authorList>
    </citation>
    <scope>NUCLEOTIDE SEQUENCE [LARGE SCALE GENOMIC DNA]</scope>
    <source>
        <strain evidence="4">CGMCC 1.1761</strain>
    </source>
</reference>
<feature type="region of interest" description="Disordered" evidence="1">
    <location>
        <begin position="320"/>
        <end position="341"/>
    </location>
</feature>
<evidence type="ECO:0000313" key="3">
    <source>
        <dbReference type="EMBL" id="SCW36681.1"/>
    </source>
</evidence>
<dbReference type="PANTHER" id="PTHR38766">
    <property type="entry name" value="FLAGELLAR PROTEIN FLIO"/>
    <property type="match status" value="1"/>
</dbReference>
<evidence type="ECO:0000313" key="4">
    <source>
        <dbReference type="Proteomes" id="UP000198889"/>
    </source>
</evidence>
<dbReference type="STRING" id="177413.SAMN05660859_0821"/>
<dbReference type="PANTHER" id="PTHR38766:SF1">
    <property type="entry name" value="FLAGELLAR PROTEIN FLIO"/>
    <property type="match status" value="1"/>
</dbReference>
<feature type="compositionally biased region" description="Pro residues" evidence="1">
    <location>
        <begin position="184"/>
        <end position="205"/>
    </location>
</feature>
<keyword evidence="3" id="KW-0282">Flagellum</keyword>
<feature type="region of interest" description="Disordered" evidence="1">
    <location>
        <begin position="252"/>
        <end position="301"/>
    </location>
</feature>
<dbReference type="AlphaFoldDB" id="A0A1G4PWY7"/>
<organism evidence="3 4">
    <name type="scientific">Ancylobacter rudongensis</name>
    <dbReference type="NCBI Taxonomy" id="177413"/>
    <lineage>
        <taxon>Bacteria</taxon>
        <taxon>Pseudomonadati</taxon>
        <taxon>Pseudomonadota</taxon>
        <taxon>Alphaproteobacteria</taxon>
        <taxon>Hyphomicrobiales</taxon>
        <taxon>Xanthobacteraceae</taxon>
        <taxon>Ancylobacter</taxon>
    </lineage>
</organism>
<keyword evidence="3" id="KW-0966">Cell projection</keyword>
<feature type="compositionally biased region" description="Basic and acidic residues" evidence="1">
    <location>
        <begin position="126"/>
        <end position="183"/>
    </location>
</feature>
<feature type="region of interest" description="Disordered" evidence="1">
    <location>
        <begin position="95"/>
        <end position="222"/>
    </location>
</feature>
<keyword evidence="3" id="KW-0969">Cilium</keyword>
<dbReference type="EMBL" id="FMTP01000001">
    <property type="protein sequence ID" value="SCW36681.1"/>
    <property type="molecule type" value="Genomic_DNA"/>
</dbReference>
<proteinExistence type="predicted"/>
<dbReference type="InterPro" id="IPR052205">
    <property type="entry name" value="FliO/MopB"/>
</dbReference>
<evidence type="ECO:0000256" key="1">
    <source>
        <dbReference type="SAM" id="MobiDB-lite"/>
    </source>
</evidence>
<feature type="compositionally biased region" description="Low complexity" evidence="1">
    <location>
        <begin position="374"/>
        <end position="395"/>
    </location>
</feature>
<sequence length="480" mass="50789">MMDVLADLGTFAVPILALVGLIVLAGLVVWLGRRARRSRGHGLVAGHRLAVIDHIQIDDTRRLVLIQRDDVQHLVVLGGGSDFLVESGIGAIHARAPQHPHAPPRGPELSRGPEPMRAPEPAPPHDSLRAAEPLRTEPLRAEPLRAEPLRAAEPPRPDPLRAELPRGEFHRADPLREPPRSPRDLPPLPPAAPRAPRPTPLPPEARTPVEPRPTMVSRGPARDIAVEPAALAPAPMATAPIVAAAPFARRSVEPRVQGPDELARGQAQAPQLPHTPPAAPAVQRAEPVVAPPSEPETGARVSVKVDPLFAGMADHLEEALRRPALPEGEAGRQPGPVIQPSAITSPAFERALERAIDRPAAPVRGTEGRRQEGPAWSPESPAAAPTPVVVASPAAAPAPAPVPQSVAPGIERPEAALRDAPSSEIRVDAKPAEGAPPIRAIDMFAPAIDLPDAADDARPAEPADLFEEEMANLLGRNRRP</sequence>
<feature type="transmembrane region" description="Helical" evidence="2">
    <location>
        <begin position="12"/>
        <end position="31"/>
    </location>
</feature>
<keyword evidence="4" id="KW-1185">Reference proteome</keyword>
<name>A0A1G4PWY7_9HYPH</name>
<accession>A0A1G4PWY7</accession>
<dbReference type="Proteomes" id="UP000198889">
    <property type="component" value="Unassembled WGS sequence"/>
</dbReference>